<keyword evidence="2" id="KW-1185">Reference proteome</keyword>
<protein>
    <submittedName>
        <fullName evidence="1">Uncharacterized protein</fullName>
    </submittedName>
</protein>
<organism evidence="1 2">
    <name type="scientific">Holotrichia oblita</name>
    <name type="common">Chafer beetle</name>
    <dbReference type="NCBI Taxonomy" id="644536"/>
    <lineage>
        <taxon>Eukaryota</taxon>
        <taxon>Metazoa</taxon>
        <taxon>Ecdysozoa</taxon>
        <taxon>Arthropoda</taxon>
        <taxon>Hexapoda</taxon>
        <taxon>Insecta</taxon>
        <taxon>Pterygota</taxon>
        <taxon>Neoptera</taxon>
        <taxon>Endopterygota</taxon>
        <taxon>Coleoptera</taxon>
        <taxon>Polyphaga</taxon>
        <taxon>Scarabaeiformia</taxon>
        <taxon>Scarabaeidae</taxon>
        <taxon>Melolonthinae</taxon>
        <taxon>Holotrichia</taxon>
    </lineage>
</organism>
<dbReference type="EMBL" id="CM043023">
    <property type="protein sequence ID" value="KAI4455402.1"/>
    <property type="molecule type" value="Genomic_DNA"/>
</dbReference>
<proteinExistence type="predicted"/>
<sequence length="390" mass="44633">MSDEGEAETPNTPPKKKVKTRNCQFNKDWLENPNYNKWLANDKDVNMARCTMCKITFNVKYDGVKAVKSHSGTARHLNLEKASKMCDVMTKFFAPKDSKASHLVTMAEISKTFHCVKHGLSYLSTDCGIGKEEGVHRTTICKTISHVLPKIVEKAGIWMKFPAESSTDQAINEWAQVYRFPSPFGQLIAFLPIIKPSLHGDEYINRKGWCSLNVQATCDGKERFTSVDAQWPGSVHDSRILKRSNIFGKMRRRQQNGLILGDEGYGITPWLLTPCRNPTTPQEIAYNTLHKRERVIIERCFGQLKRRFPVLQHQIRLNIDKILSVIVSAVVLHNVAKYLNDQLPNDEEEVAAEDHDGEEVVEDNDELNNDRQRGQQRREEIKNIIFQLQL</sequence>
<reference evidence="1" key="1">
    <citation type="submission" date="2022-04" db="EMBL/GenBank/DDBJ databases">
        <title>Chromosome-scale genome assembly of Holotrichia oblita Faldermann.</title>
        <authorList>
            <person name="Rongchong L."/>
        </authorList>
    </citation>
    <scope>NUCLEOTIDE SEQUENCE</scope>
    <source>
        <strain evidence="1">81SQS9</strain>
    </source>
</reference>
<name>A0ACB9SNS9_HOLOL</name>
<gene>
    <name evidence="1" type="ORF">MML48_9g00009792</name>
</gene>
<evidence type="ECO:0000313" key="1">
    <source>
        <dbReference type="EMBL" id="KAI4455402.1"/>
    </source>
</evidence>
<comment type="caution">
    <text evidence="1">The sequence shown here is derived from an EMBL/GenBank/DDBJ whole genome shotgun (WGS) entry which is preliminary data.</text>
</comment>
<evidence type="ECO:0000313" key="2">
    <source>
        <dbReference type="Proteomes" id="UP001056778"/>
    </source>
</evidence>
<accession>A0ACB9SNS9</accession>
<dbReference type="Proteomes" id="UP001056778">
    <property type="component" value="Chromosome 9"/>
</dbReference>